<evidence type="ECO:0000256" key="2">
    <source>
        <dbReference type="ARBA" id="ARBA00022475"/>
    </source>
</evidence>
<dbReference type="AlphaFoldDB" id="A0A8J6HPL7"/>
<sequence>MTQLIESICFAALSYTLVTITFIPAGEIEIEADNLTLEIYNIDWYNTKDLKVWKFVQFWLAQSQTPVQMSGAGIGEDFFQGRNLRRAMDVCVCLSGADGRVVEGRAGFESQAGWASHGCLCLYSCCGVHKKEEGEERHGFVPGKSTTDALTKFHNLATTSQKKYVMAIFVDISGAFDNLWWPALLGSLAGKNIPHHLLAIIKREEGQCWDQRCGTRPSTSFSTANIHMEWKLIAYADDIVAIIQDDCRAHWKPRAQSFVDGLSGWARHNKLTISTQKSKIMVLKSPNRTHNRDIKLRVQGTVLGVVNSIRYLDIQVDSKLTYSAHINQMCEKTRRTMAALRRLSQEITHRYQLTRLVYWRALTLFDTSGSIWKSKPETYGRRDRSTPTKALRTNSSRKFPNHPFWSTGMTGHGNMGCHLRKIGKSQSSFCPGCQQLDDPMHRIYECPVFDAARRTLAGQYLPHPCWIPGNNFIARVVLYGLEVIFYMELVFYMVVFDGFYLLMCSNLQIQFALLGKAVRSIRLGANATKAHEEVCWKKLKEFFQYHKFLLTMHKKFNRVFSEFFVCQYFFTIGGTCISLFIIFDK</sequence>
<keyword evidence="8" id="KW-0675">Receptor</keyword>
<evidence type="ECO:0000256" key="1">
    <source>
        <dbReference type="ARBA" id="ARBA00004651"/>
    </source>
</evidence>
<feature type="transmembrane region" description="Helical" evidence="10">
    <location>
        <begin position="559"/>
        <end position="583"/>
    </location>
</feature>
<comment type="caution">
    <text evidence="12">The sequence shown here is derived from an EMBL/GenBank/DDBJ whole genome shotgun (WGS) entry which is preliminary data.</text>
</comment>
<evidence type="ECO:0000313" key="12">
    <source>
        <dbReference type="EMBL" id="KAH0818489.1"/>
    </source>
</evidence>
<keyword evidence="4 10" id="KW-0812">Transmembrane</keyword>
<feature type="signal peptide" evidence="11">
    <location>
        <begin position="1"/>
        <end position="16"/>
    </location>
</feature>
<keyword evidence="2" id="KW-1003">Cell membrane</keyword>
<feature type="chain" id="PRO_5035244087" description="Reverse transcriptase domain-containing protein" evidence="11">
    <location>
        <begin position="17"/>
        <end position="585"/>
    </location>
</feature>
<evidence type="ECO:0000256" key="7">
    <source>
        <dbReference type="ARBA" id="ARBA00023136"/>
    </source>
</evidence>
<accession>A0A8J6HPL7</accession>
<keyword evidence="7 10" id="KW-0472">Membrane</keyword>
<dbReference type="Pfam" id="PF02949">
    <property type="entry name" value="7tm_6"/>
    <property type="match status" value="1"/>
</dbReference>
<evidence type="ECO:0000256" key="8">
    <source>
        <dbReference type="ARBA" id="ARBA00023170"/>
    </source>
</evidence>
<proteinExistence type="predicted"/>
<keyword evidence="13" id="KW-1185">Reference proteome</keyword>
<evidence type="ECO:0000256" key="6">
    <source>
        <dbReference type="ARBA" id="ARBA00022989"/>
    </source>
</evidence>
<evidence type="ECO:0000313" key="13">
    <source>
        <dbReference type="Proteomes" id="UP000719412"/>
    </source>
</evidence>
<dbReference type="GO" id="GO:0007165">
    <property type="term" value="P:signal transduction"/>
    <property type="evidence" value="ECO:0007669"/>
    <property type="project" value="UniProtKB-KW"/>
</dbReference>
<protein>
    <recommendedName>
        <fullName evidence="14">Reverse transcriptase domain-containing protein</fullName>
    </recommendedName>
</protein>
<dbReference type="GO" id="GO:0004984">
    <property type="term" value="F:olfactory receptor activity"/>
    <property type="evidence" value="ECO:0007669"/>
    <property type="project" value="InterPro"/>
</dbReference>
<dbReference type="GO" id="GO:0005886">
    <property type="term" value="C:plasma membrane"/>
    <property type="evidence" value="ECO:0007669"/>
    <property type="project" value="UniProtKB-SubCell"/>
</dbReference>
<dbReference type="PANTHER" id="PTHR21137">
    <property type="entry name" value="ODORANT RECEPTOR"/>
    <property type="match status" value="1"/>
</dbReference>
<dbReference type="GO" id="GO:0071897">
    <property type="term" value="P:DNA biosynthetic process"/>
    <property type="evidence" value="ECO:0007669"/>
    <property type="project" value="UniProtKB-ARBA"/>
</dbReference>
<evidence type="ECO:0000256" key="10">
    <source>
        <dbReference type="SAM" id="Phobius"/>
    </source>
</evidence>
<dbReference type="SUPFAM" id="SSF56672">
    <property type="entry name" value="DNA/RNA polymerases"/>
    <property type="match status" value="1"/>
</dbReference>
<dbReference type="GO" id="GO:0005549">
    <property type="term" value="F:odorant binding"/>
    <property type="evidence" value="ECO:0007669"/>
    <property type="project" value="InterPro"/>
</dbReference>
<organism evidence="12 13">
    <name type="scientific">Tenebrio molitor</name>
    <name type="common">Yellow mealworm beetle</name>
    <dbReference type="NCBI Taxonomy" id="7067"/>
    <lineage>
        <taxon>Eukaryota</taxon>
        <taxon>Metazoa</taxon>
        <taxon>Ecdysozoa</taxon>
        <taxon>Arthropoda</taxon>
        <taxon>Hexapoda</taxon>
        <taxon>Insecta</taxon>
        <taxon>Pterygota</taxon>
        <taxon>Neoptera</taxon>
        <taxon>Endopterygota</taxon>
        <taxon>Coleoptera</taxon>
        <taxon>Polyphaga</taxon>
        <taxon>Cucujiformia</taxon>
        <taxon>Tenebrionidae</taxon>
        <taxon>Tenebrio</taxon>
    </lineage>
</organism>
<gene>
    <name evidence="12" type="ORF">GEV33_004302</name>
</gene>
<evidence type="ECO:0000256" key="3">
    <source>
        <dbReference type="ARBA" id="ARBA00022606"/>
    </source>
</evidence>
<evidence type="ECO:0000256" key="9">
    <source>
        <dbReference type="ARBA" id="ARBA00023224"/>
    </source>
</evidence>
<keyword evidence="6 10" id="KW-1133">Transmembrane helix</keyword>
<dbReference type="InterPro" id="IPR043502">
    <property type="entry name" value="DNA/RNA_pol_sf"/>
</dbReference>
<name>A0A8J6HPL7_TENMO</name>
<dbReference type="Proteomes" id="UP000719412">
    <property type="component" value="Unassembled WGS sequence"/>
</dbReference>
<evidence type="ECO:0000256" key="4">
    <source>
        <dbReference type="ARBA" id="ARBA00022692"/>
    </source>
</evidence>
<reference evidence="12" key="1">
    <citation type="journal article" date="2020" name="J Insects Food Feed">
        <title>The yellow mealworm (Tenebrio molitor) genome: a resource for the emerging insects as food and feed industry.</title>
        <authorList>
            <person name="Eriksson T."/>
            <person name="Andere A."/>
            <person name="Kelstrup H."/>
            <person name="Emery V."/>
            <person name="Picard C."/>
        </authorList>
    </citation>
    <scope>NUCLEOTIDE SEQUENCE</scope>
    <source>
        <strain evidence="12">Stoneville</strain>
        <tissue evidence="12">Whole head</tissue>
    </source>
</reference>
<evidence type="ECO:0000256" key="11">
    <source>
        <dbReference type="SAM" id="SignalP"/>
    </source>
</evidence>
<evidence type="ECO:0000256" key="5">
    <source>
        <dbReference type="ARBA" id="ARBA00022725"/>
    </source>
</evidence>
<reference evidence="12" key="2">
    <citation type="submission" date="2021-08" db="EMBL/GenBank/DDBJ databases">
        <authorList>
            <person name="Eriksson T."/>
        </authorList>
    </citation>
    <scope>NUCLEOTIDE SEQUENCE</scope>
    <source>
        <strain evidence="12">Stoneville</strain>
        <tissue evidence="12">Whole head</tissue>
    </source>
</reference>
<dbReference type="InterPro" id="IPR004117">
    <property type="entry name" value="7tm6_olfct_rcpt"/>
</dbReference>
<keyword evidence="3" id="KW-0716">Sensory transduction</keyword>
<keyword evidence="9" id="KW-0807">Transducer</keyword>
<dbReference type="PANTHER" id="PTHR21137:SF35">
    <property type="entry name" value="ODORANT RECEPTOR 19A-RELATED"/>
    <property type="match status" value="1"/>
</dbReference>
<feature type="transmembrane region" description="Helical" evidence="10">
    <location>
        <begin position="483"/>
        <end position="503"/>
    </location>
</feature>
<evidence type="ECO:0008006" key="14">
    <source>
        <dbReference type="Google" id="ProtNLM"/>
    </source>
</evidence>
<keyword evidence="11" id="KW-0732">Signal</keyword>
<dbReference type="EMBL" id="JABDTM020017576">
    <property type="protein sequence ID" value="KAH0818489.1"/>
    <property type="molecule type" value="Genomic_DNA"/>
</dbReference>
<keyword evidence="5" id="KW-0552">Olfaction</keyword>
<comment type="subcellular location">
    <subcellularLocation>
        <location evidence="1">Cell membrane</location>
        <topology evidence="1">Multi-pass membrane protein</topology>
    </subcellularLocation>
</comment>